<dbReference type="InterPro" id="IPR053226">
    <property type="entry name" value="Pyrrolopyrazine_biosynth_F"/>
</dbReference>
<comment type="caution">
    <text evidence="1">The sequence shown here is derived from an EMBL/GenBank/DDBJ whole genome shotgun (WGS) entry which is preliminary data.</text>
</comment>
<evidence type="ECO:0000313" key="1">
    <source>
        <dbReference type="EMBL" id="MCC0095095.1"/>
    </source>
</evidence>
<evidence type="ECO:0000313" key="2">
    <source>
        <dbReference type="Proteomes" id="UP001520654"/>
    </source>
</evidence>
<dbReference type="SUPFAM" id="SSF52540">
    <property type="entry name" value="P-loop containing nucleoside triphosphate hydrolases"/>
    <property type="match status" value="1"/>
</dbReference>
<gene>
    <name evidence="1" type="ORF">K7B10_09925</name>
</gene>
<protein>
    <submittedName>
        <fullName evidence="1">Sulfotransferase family protein</fullName>
    </submittedName>
</protein>
<dbReference type="PANTHER" id="PTHR48419">
    <property type="entry name" value="SULFOTRANSFERASE DOMAIN-CONTAINING PROTEIN"/>
    <property type="match status" value="1"/>
</dbReference>
<reference evidence="1 2" key="1">
    <citation type="submission" date="2021-08" db="EMBL/GenBank/DDBJ databases">
        <title>Genomic Architecture of Streptomyces flavotricini NGL1 and Streptomyces erythrochromogenes HMS4 With Differential Plant Beneficial attributes and laccase production capabilities.</title>
        <authorList>
            <person name="Salwan R."/>
            <person name="Kaur R."/>
            <person name="Sharma V."/>
        </authorList>
    </citation>
    <scope>NUCLEOTIDE SEQUENCE [LARGE SCALE GENOMIC DNA]</scope>
    <source>
        <strain evidence="1 2">NGL1</strain>
    </source>
</reference>
<keyword evidence="2" id="KW-1185">Reference proteome</keyword>
<dbReference type="Gene3D" id="3.40.50.300">
    <property type="entry name" value="P-loop containing nucleotide triphosphate hydrolases"/>
    <property type="match status" value="1"/>
</dbReference>
<dbReference type="RefSeq" id="WP_229335769.1">
    <property type="nucleotide sequence ID" value="NZ_JAINUL010000001.1"/>
</dbReference>
<proteinExistence type="predicted"/>
<dbReference type="Pfam" id="PF19798">
    <property type="entry name" value="Sulfotransfer_5"/>
    <property type="match status" value="1"/>
</dbReference>
<organism evidence="1 2">
    <name type="scientific">Streptomyces flavotricini</name>
    <dbReference type="NCBI Taxonomy" id="66888"/>
    <lineage>
        <taxon>Bacteria</taxon>
        <taxon>Bacillati</taxon>
        <taxon>Actinomycetota</taxon>
        <taxon>Actinomycetes</taxon>
        <taxon>Kitasatosporales</taxon>
        <taxon>Streptomycetaceae</taxon>
        <taxon>Streptomyces</taxon>
    </lineage>
</organism>
<name>A0ABS8E1Y7_9ACTN</name>
<dbReference type="PANTHER" id="PTHR48419:SF1">
    <property type="entry name" value="SULFOTRANSFERASE DOMAIN-CONTAINING PROTEIN"/>
    <property type="match status" value="1"/>
</dbReference>
<dbReference type="Proteomes" id="UP001520654">
    <property type="component" value="Unassembled WGS sequence"/>
</dbReference>
<dbReference type="EMBL" id="JAINUL010000001">
    <property type="protein sequence ID" value="MCC0095095.1"/>
    <property type="molecule type" value="Genomic_DNA"/>
</dbReference>
<accession>A0ABS8E1Y7</accession>
<dbReference type="InterPro" id="IPR027417">
    <property type="entry name" value="P-loop_NTPase"/>
</dbReference>
<sequence>MPATALWAAPRSRSTAFFRSMLQHGDITALHEPFCNVADFGETEVEGAVVRSERELIDAIRELARHRPVFFKDTTDHRYAEVLADKEFLAGTRHTFLLRRPEEIVSSFYALQPDMELSDVGIEGLYEMYLAVLAAGGEPPVVVDSDDLVERPAATMAAYCAAVGIPFRPEALSWDATARGEWQRTDRWHVAVANSTGFSKSRTAYRHTAENNPELARFAAHHRPFYEFLWDARLRVDQEARAL</sequence>